<reference evidence="16" key="1">
    <citation type="journal article" date="2023" name="Mol. Phylogenet. Evol.">
        <title>Genome-scale phylogeny and comparative genomics of the fungal order Sordariales.</title>
        <authorList>
            <person name="Hensen N."/>
            <person name="Bonometti L."/>
            <person name="Westerberg I."/>
            <person name="Brannstrom I.O."/>
            <person name="Guillou S."/>
            <person name="Cros-Aarteil S."/>
            <person name="Calhoun S."/>
            <person name="Haridas S."/>
            <person name="Kuo A."/>
            <person name="Mondo S."/>
            <person name="Pangilinan J."/>
            <person name="Riley R."/>
            <person name="LaButti K."/>
            <person name="Andreopoulos B."/>
            <person name="Lipzen A."/>
            <person name="Chen C."/>
            <person name="Yan M."/>
            <person name="Daum C."/>
            <person name="Ng V."/>
            <person name="Clum A."/>
            <person name="Steindorff A."/>
            <person name="Ohm R.A."/>
            <person name="Martin F."/>
            <person name="Silar P."/>
            <person name="Natvig D.O."/>
            <person name="Lalanne C."/>
            <person name="Gautier V."/>
            <person name="Ament-Velasquez S.L."/>
            <person name="Kruys A."/>
            <person name="Hutchinson M.I."/>
            <person name="Powell A.J."/>
            <person name="Barry K."/>
            <person name="Miller A.N."/>
            <person name="Grigoriev I.V."/>
            <person name="Debuchy R."/>
            <person name="Gladieux P."/>
            <person name="Hiltunen Thoren M."/>
            <person name="Johannesson H."/>
        </authorList>
    </citation>
    <scope>NUCLEOTIDE SEQUENCE</scope>
    <source>
        <strain evidence="16">PSN243</strain>
    </source>
</reference>
<dbReference type="InterPro" id="IPR017938">
    <property type="entry name" value="Riboflavin_synthase-like_b-brl"/>
</dbReference>
<dbReference type="CDD" id="cd06186">
    <property type="entry name" value="NOX_Duox_like_FAD_NADP"/>
    <property type="match status" value="1"/>
</dbReference>
<evidence type="ECO:0000313" key="17">
    <source>
        <dbReference type="Proteomes" id="UP001321760"/>
    </source>
</evidence>
<keyword evidence="10" id="KW-0406">Ion transport</keyword>
<keyword evidence="5" id="KW-0106">Calcium</keyword>
<keyword evidence="11 13" id="KW-0472">Membrane</keyword>
<dbReference type="Pfam" id="PF08022">
    <property type="entry name" value="FAD_binding_8"/>
    <property type="match status" value="1"/>
</dbReference>
<feature type="transmembrane region" description="Helical" evidence="13">
    <location>
        <begin position="347"/>
        <end position="368"/>
    </location>
</feature>
<evidence type="ECO:0000256" key="6">
    <source>
        <dbReference type="ARBA" id="ARBA00022857"/>
    </source>
</evidence>
<evidence type="ECO:0000256" key="1">
    <source>
        <dbReference type="ARBA" id="ARBA00004141"/>
    </source>
</evidence>
<dbReference type="SUPFAM" id="SSF63380">
    <property type="entry name" value="Riboflavin synthase domain-like"/>
    <property type="match status" value="1"/>
</dbReference>
<dbReference type="PANTHER" id="PTHR11972:SF153">
    <property type="entry name" value="SUPEROXIDE-GENERATING NADPH OXIDASE HEAVY CHAIN SUBUNIT A"/>
    <property type="match status" value="1"/>
</dbReference>
<feature type="transmembrane region" description="Helical" evidence="13">
    <location>
        <begin position="288"/>
        <end position="306"/>
    </location>
</feature>
<feature type="domain" description="EF-hand" evidence="14">
    <location>
        <begin position="19"/>
        <end position="54"/>
    </location>
</feature>
<evidence type="ECO:0000256" key="9">
    <source>
        <dbReference type="ARBA" id="ARBA00023002"/>
    </source>
</evidence>
<protein>
    <submittedName>
        <fullName evidence="16">FAD-binding domain-containing protein</fullName>
    </submittedName>
</protein>
<keyword evidence="9" id="KW-0560">Oxidoreductase</keyword>
<dbReference type="Pfam" id="PF08030">
    <property type="entry name" value="NAD_binding_6"/>
    <property type="match status" value="1"/>
</dbReference>
<evidence type="ECO:0000256" key="12">
    <source>
        <dbReference type="SAM" id="MobiDB-lite"/>
    </source>
</evidence>
<feature type="transmembrane region" description="Helical" evidence="13">
    <location>
        <begin position="318"/>
        <end position="335"/>
    </location>
</feature>
<dbReference type="InterPro" id="IPR017927">
    <property type="entry name" value="FAD-bd_FR_type"/>
</dbReference>
<dbReference type="EMBL" id="MU865941">
    <property type="protein sequence ID" value="KAK4448823.1"/>
    <property type="molecule type" value="Genomic_DNA"/>
</dbReference>
<feature type="transmembrane region" description="Helical" evidence="13">
    <location>
        <begin position="138"/>
        <end position="166"/>
    </location>
</feature>
<keyword evidence="6" id="KW-0521">NADP</keyword>
<dbReference type="InterPro" id="IPR000778">
    <property type="entry name" value="Cyt_b245_heavy_chain"/>
</dbReference>
<comment type="caution">
    <text evidence="16">The sequence shown here is derived from an EMBL/GenBank/DDBJ whole genome shotgun (WGS) entry which is preliminary data.</text>
</comment>
<evidence type="ECO:0000259" key="15">
    <source>
        <dbReference type="PROSITE" id="PS51384"/>
    </source>
</evidence>
<dbReference type="GO" id="GO:0016175">
    <property type="term" value="F:superoxide-generating NAD(P)H oxidase activity"/>
    <property type="evidence" value="ECO:0007669"/>
    <property type="project" value="TreeGrafter"/>
</dbReference>
<organism evidence="16 17">
    <name type="scientific">Podospora aff. communis PSN243</name>
    <dbReference type="NCBI Taxonomy" id="3040156"/>
    <lineage>
        <taxon>Eukaryota</taxon>
        <taxon>Fungi</taxon>
        <taxon>Dikarya</taxon>
        <taxon>Ascomycota</taxon>
        <taxon>Pezizomycotina</taxon>
        <taxon>Sordariomycetes</taxon>
        <taxon>Sordariomycetidae</taxon>
        <taxon>Sordariales</taxon>
        <taxon>Podosporaceae</taxon>
        <taxon>Podospora</taxon>
    </lineage>
</organism>
<evidence type="ECO:0000256" key="13">
    <source>
        <dbReference type="SAM" id="Phobius"/>
    </source>
</evidence>
<dbReference type="PROSITE" id="PS00018">
    <property type="entry name" value="EF_HAND_1"/>
    <property type="match status" value="1"/>
</dbReference>
<dbReference type="SUPFAM" id="SSF47473">
    <property type="entry name" value="EF-hand"/>
    <property type="match status" value="1"/>
</dbReference>
<dbReference type="PROSITE" id="PS50222">
    <property type="entry name" value="EF_HAND_2"/>
    <property type="match status" value="1"/>
</dbReference>
<proteinExistence type="predicted"/>
<dbReference type="AlphaFoldDB" id="A0AAV9GJW2"/>
<dbReference type="Gene3D" id="2.40.30.10">
    <property type="entry name" value="Translation factors"/>
    <property type="match status" value="1"/>
</dbReference>
<keyword evidence="3 13" id="KW-0812">Transmembrane</keyword>
<feature type="transmembrane region" description="Helical" evidence="13">
    <location>
        <begin position="186"/>
        <end position="211"/>
    </location>
</feature>
<sequence length="731" mass="83140">MATECCHRHFVAANHAEYLSDEEIERFLDELDHNGDGLIDYSEVEHQLDVTHDELIWRKKRHDYGADRESDASSTEPAPETDLRHQFLRSIIGSDATQIPRDEFATRVKEWKIPSLAHEQRASSDYARKMSLWRRIRAYWAVHGPEILFLALVVSMQVAFAVWQLVKYAKGGEHGEYVRAFGWGVVLAKTTAGALYPTMFFLVLSMSRYFSTFLRRSYYLSRFINWDLSQSFHIKMSIVAVSLSTLHAIGHLTGTFNNGSQVANDEYVDEVIGEGGQQRYYTTFLRFLPGWTGLLALGLFYILGILSSPPIRRLNYEVFQLGHLLIYPVLGLLFAHGSDGLLQYPMLGYWLALPTLMVVAERIIRLGLGFHRITARLRVLDGETVEITASLPPQRIWGYRAGQYLLLQVPSLSFFQWHPFTVSVCVGTKIQLHIKTDGNWTGRLRTLAGDSGQAEIDVGINGPFGAPAQRFYDFSHAIVVGSGIGVTPFSGILSDLQARDNACNGGPGYVLDGKYVYSSDSRRPSLGRIMDRRRDRRKPSINKLSPPGPPPKFAPDYRRVDFHWIVRERNCLLWMADLLNDVSRSQQWRRGHDQDGTAHLDIRINTHVTQRRSNIVAHVYCWLLEMYRTDSHPESPLTHLLNPTNLGRPDFVSILDQHYQEMLDFQATKRVERGQRKKSDASAGEELKIGVFFCGTPVVGGILADRCRALTVRSQQEGSKIEYYFMSEVFS</sequence>
<feature type="region of interest" description="Disordered" evidence="12">
    <location>
        <begin position="526"/>
        <end position="552"/>
    </location>
</feature>
<dbReference type="InterPro" id="IPR013130">
    <property type="entry name" value="Fe3_Rdtase_TM_dom"/>
</dbReference>
<evidence type="ECO:0000259" key="14">
    <source>
        <dbReference type="PROSITE" id="PS50222"/>
    </source>
</evidence>
<keyword evidence="2" id="KW-0285">Flavoprotein</keyword>
<evidence type="ECO:0000313" key="16">
    <source>
        <dbReference type="EMBL" id="KAK4448823.1"/>
    </source>
</evidence>
<dbReference type="InterPro" id="IPR050369">
    <property type="entry name" value="RBOH/FRE"/>
</dbReference>
<dbReference type="Proteomes" id="UP001321760">
    <property type="component" value="Unassembled WGS sequence"/>
</dbReference>
<evidence type="ECO:0000256" key="4">
    <source>
        <dbReference type="ARBA" id="ARBA00022827"/>
    </source>
</evidence>
<dbReference type="GO" id="GO:0043020">
    <property type="term" value="C:NADPH oxidase complex"/>
    <property type="evidence" value="ECO:0007669"/>
    <property type="project" value="TreeGrafter"/>
</dbReference>
<dbReference type="Pfam" id="PF01794">
    <property type="entry name" value="Ferric_reduct"/>
    <property type="match status" value="1"/>
</dbReference>
<dbReference type="PRINTS" id="PR00466">
    <property type="entry name" value="GP91PHOX"/>
</dbReference>
<keyword evidence="10" id="KW-0813">Transport</keyword>
<dbReference type="Gene3D" id="3.40.50.80">
    <property type="entry name" value="Nucleotide-binding domain of ferredoxin-NADP reductase (FNR) module"/>
    <property type="match status" value="1"/>
</dbReference>
<dbReference type="InterPro" id="IPR011992">
    <property type="entry name" value="EF-hand-dom_pair"/>
</dbReference>
<feature type="domain" description="FAD-binding FR-type" evidence="15">
    <location>
        <begin position="353"/>
        <end position="470"/>
    </location>
</feature>
<dbReference type="GO" id="GO:0005509">
    <property type="term" value="F:calcium ion binding"/>
    <property type="evidence" value="ECO:0007669"/>
    <property type="project" value="InterPro"/>
</dbReference>
<dbReference type="InterPro" id="IPR002048">
    <property type="entry name" value="EF_hand_dom"/>
</dbReference>
<accession>A0AAV9GJW2</accession>
<evidence type="ECO:0000256" key="10">
    <source>
        <dbReference type="ARBA" id="ARBA00023065"/>
    </source>
</evidence>
<dbReference type="GO" id="GO:0006811">
    <property type="term" value="P:monoatomic ion transport"/>
    <property type="evidence" value="ECO:0007669"/>
    <property type="project" value="UniProtKB-KW"/>
</dbReference>
<keyword evidence="17" id="KW-1185">Reference proteome</keyword>
<name>A0AAV9GJW2_9PEZI</name>
<evidence type="ECO:0000256" key="8">
    <source>
        <dbReference type="ARBA" id="ARBA00022989"/>
    </source>
</evidence>
<comment type="subcellular location">
    <subcellularLocation>
        <location evidence="1">Membrane</location>
        <topology evidence="1">Multi-pass membrane protein</topology>
    </subcellularLocation>
</comment>
<evidence type="ECO:0000256" key="7">
    <source>
        <dbReference type="ARBA" id="ARBA00022982"/>
    </source>
</evidence>
<dbReference type="GO" id="GO:0042554">
    <property type="term" value="P:superoxide anion generation"/>
    <property type="evidence" value="ECO:0007669"/>
    <property type="project" value="TreeGrafter"/>
</dbReference>
<dbReference type="PROSITE" id="PS51384">
    <property type="entry name" value="FAD_FR"/>
    <property type="match status" value="1"/>
</dbReference>
<evidence type="ECO:0000256" key="3">
    <source>
        <dbReference type="ARBA" id="ARBA00022692"/>
    </source>
</evidence>
<gene>
    <name evidence="16" type="ORF">QBC34DRAFT_449336</name>
</gene>
<keyword evidence="7" id="KW-0249">Electron transport</keyword>
<dbReference type="PANTHER" id="PTHR11972">
    <property type="entry name" value="NADPH OXIDASE"/>
    <property type="match status" value="1"/>
</dbReference>
<dbReference type="InterPro" id="IPR018247">
    <property type="entry name" value="EF_Hand_1_Ca_BS"/>
</dbReference>
<keyword evidence="8 13" id="KW-1133">Transmembrane helix</keyword>
<evidence type="ECO:0000256" key="5">
    <source>
        <dbReference type="ARBA" id="ARBA00022837"/>
    </source>
</evidence>
<dbReference type="GO" id="GO:0006952">
    <property type="term" value="P:defense response"/>
    <property type="evidence" value="ECO:0007669"/>
    <property type="project" value="TreeGrafter"/>
</dbReference>
<evidence type="ECO:0000256" key="2">
    <source>
        <dbReference type="ARBA" id="ARBA00022630"/>
    </source>
</evidence>
<dbReference type="InterPro" id="IPR013112">
    <property type="entry name" value="FAD-bd_8"/>
</dbReference>
<dbReference type="InterPro" id="IPR013121">
    <property type="entry name" value="Fe_red_NAD-bd_6"/>
</dbReference>
<reference evidence="16" key="2">
    <citation type="submission" date="2023-05" db="EMBL/GenBank/DDBJ databases">
        <authorList>
            <consortium name="Lawrence Berkeley National Laboratory"/>
            <person name="Steindorff A."/>
            <person name="Hensen N."/>
            <person name="Bonometti L."/>
            <person name="Westerberg I."/>
            <person name="Brannstrom I.O."/>
            <person name="Guillou S."/>
            <person name="Cros-Aarteil S."/>
            <person name="Calhoun S."/>
            <person name="Haridas S."/>
            <person name="Kuo A."/>
            <person name="Mondo S."/>
            <person name="Pangilinan J."/>
            <person name="Riley R."/>
            <person name="Labutti K."/>
            <person name="Andreopoulos B."/>
            <person name="Lipzen A."/>
            <person name="Chen C."/>
            <person name="Yanf M."/>
            <person name="Daum C."/>
            <person name="Ng V."/>
            <person name="Clum A."/>
            <person name="Ohm R."/>
            <person name="Martin F."/>
            <person name="Silar P."/>
            <person name="Natvig D."/>
            <person name="Lalanne C."/>
            <person name="Gautier V."/>
            <person name="Ament-Velasquez S.L."/>
            <person name="Kruys A."/>
            <person name="Hutchinson M.I."/>
            <person name="Powell A.J."/>
            <person name="Barry K."/>
            <person name="Miller A.N."/>
            <person name="Grigoriev I.V."/>
            <person name="Debuchy R."/>
            <person name="Gladieux P."/>
            <person name="Thoren M.H."/>
            <person name="Johannesson H."/>
        </authorList>
    </citation>
    <scope>NUCLEOTIDE SEQUENCE</scope>
    <source>
        <strain evidence="16">PSN243</strain>
    </source>
</reference>
<keyword evidence="4" id="KW-0274">FAD</keyword>
<evidence type="ECO:0000256" key="11">
    <source>
        <dbReference type="ARBA" id="ARBA00023136"/>
    </source>
</evidence>
<dbReference type="InterPro" id="IPR039261">
    <property type="entry name" value="FNR_nucleotide-bd"/>
</dbReference>